<dbReference type="Proteomes" id="UP000001116">
    <property type="component" value="Chromosome"/>
</dbReference>
<evidence type="ECO:0000256" key="1">
    <source>
        <dbReference type="ARBA" id="ARBA00007274"/>
    </source>
</evidence>
<dbReference type="InterPro" id="IPR051159">
    <property type="entry name" value="Hexapeptide_acetyltransf"/>
</dbReference>
<dbReference type="Pfam" id="PF14602">
    <property type="entry name" value="Hexapep_2"/>
    <property type="match status" value="1"/>
</dbReference>
<comment type="similarity">
    <text evidence="1">Belongs to the transferase hexapeptide repeat family.</text>
</comment>
<feature type="region of interest" description="Disordered" evidence="4">
    <location>
        <begin position="1"/>
        <end position="20"/>
    </location>
</feature>
<sequence>MSSSEAGGDHPQGTHLLLRRPLPCTGRPAVTRLRHTTRRSFVLKSLNQFRRLRKVVVGGRRFYYTRVWGMDIDPTATFSLSARFDRTYPRGIHVGAWSYVALEAIILAHDMTRAKKVHTRIGRDCFVGAGAIVLPGVTIGDGSIVAAGAVVTKDVPPASIVAGSPARVIRTGIEVGHYGQLRRGGTAVAVAEPVTVDREPPVHFVEPFTTVGGNPDGGSAHREDGTPAT</sequence>
<dbReference type="PANTHER" id="PTHR23416">
    <property type="entry name" value="SIALIC ACID SYNTHASE-RELATED"/>
    <property type="match status" value="1"/>
</dbReference>
<dbReference type="EMBL" id="CP000750">
    <property type="protein sequence ID" value="ABS05132.1"/>
    <property type="molecule type" value="Genomic_DNA"/>
</dbReference>
<dbReference type="HOGENOM" id="CLU_1208487_0_0_11"/>
<name>A6WE93_KINRD</name>
<dbReference type="InterPro" id="IPR011004">
    <property type="entry name" value="Trimer_LpxA-like_sf"/>
</dbReference>
<dbReference type="Gene3D" id="2.160.10.10">
    <property type="entry name" value="Hexapeptide repeat proteins"/>
    <property type="match status" value="1"/>
</dbReference>
<evidence type="ECO:0000256" key="3">
    <source>
        <dbReference type="ARBA" id="ARBA00022737"/>
    </source>
</evidence>
<evidence type="ECO:0000256" key="2">
    <source>
        <dbReference type="ARBA" id="ARBA00022679"/>
    </source>
</evidence>
<dbReference type="InterPro" id="IPR001451">
    <property type="entry name" value="Hexapep"/>
</dbReference>
<dbReference type="STRING" id="266940.Krad_3669"/>
<gene>
    <name evidence="5" type="ordered locus">Krad_3669</name>
</gene>
<dbReference type="PROSITE" id="PS00101">
    <property type="entry name" value="HEXAPEP_TRANSFERASES"/>
    <property type="match status" value="1"/>
</dbReference>
<keyword evidence="2 5" id="KW-0808">Transferase</keyword>
<evidence type="ECO:0000313" key="5">
    <source>
        <dbReference type="EMBL" id="ABS05132.1"/>
    </source>
</evidence>
<dbReference type="GO" id="GO:0008374">
    <property type="term" value="F:O-acyltransferase activity"/>
    <property type="evidence" value="ECO:0007669"/>
    <property type="project" value="TreeGrafter"/>
</dbReference>
<keyword evidence="6" id="KW-1185">Reference proteome</keyword>
<evidence type="ECO:0000313" key="6">
    <source>
        <dbReference type="Proteomes" id="UP000001116"/>
    </source>
</evidence>
<dbReference type="InterPro" id="IPR018357">
    <property type="entry name" value="Hexapep_transf_CS"/>
</dbReference>
<dbReference type="eggNOG" id="COG0110">
    <property type="taxonomic scope" value="Bacteria"/>
</dbReference>
<dbReference type="AlphaFoldDB" id="A6WE93"/>
<feature type="compositionally biased region" description="Basic and acidic residues" evidence="4">
    <location>
        <begin position="219"/>
        <end position="229"/>
    </location>
</feature>
<proteinExistence type="inferred from homology"/>
<organism evidence="5 6">
    <name type="scientific">Kineococcus radiotolerans (strain ATCC BAA-149 / DSM 14245 / SRS30216)</name>
    <dbReference type="NCBI Taxonomy" id="266940"/>
    <lineage>
        <taxon>Bacteria</taxon>
        <taxon>Bacillati</taxon>
        <taxon>Actinomycetota</taxon>
        <taxon>Actinomycetes</taxon>
        <taxon>Kineosporiales</taxon>
        <taxon>Kineosporiaceae</taxon>
        <taxon>Kineococcus</taxon>
    </lineage>
</organism>
<dbReference type="PANTHER" id="PTHR23416:SF23">
    <property type="entry name" value="ACETYLTRANSFERASE C18B11.09C-RELATED"/>
    <property type="match status" value="1"/>
</dbReference>
<evidence type="ECO:0000256" key="4">
    <source>
        <dbReference type="SAM" id="MobiDB-lite"/>
    </source>
</evidence>
<dbReference type="KEGG" id="kra:Krad_3669"/>
<protein>
    <submittedName>
        <fullName evidence="5">Transferase hexapeptide repeat containing protein</fullName>
    </submittedName>
</protein>
<keyword evidence="3" id="KW-0677">Repeat</keyword>
<feature type="region of interest" description="Disordered" evidence="4">
    <location>
        <begin position="207"/>
        <end position="229"/>
    </location>
</feature>
<accession>A6WE93</accession>
<reference evidence="6" key="1">
    <citation type="journal article" date="2008" name="PLoS ONE">
        <title>Survival in nuclear waste, extreme resistance, and potential applications gleaned from the genome sequence of Kineococcus radiotolerans SRS30216.</title>
        <authorList>
            <person name="Bagwell C.E."/>
            <person name="Bhat S."/>
            <person name="Hawkins G.M."/>
            <person name="Smith B.W."/>
            <person name="Biswas T."/>
            <person name="Hoover T.R."/>
            <person name="Saunders E."/>
            <person name="Han C.S."/>
            <person name="Tsodikov O.V."/>
            <person name="Shimkets L.J."/>
        </authorList>
    </citation>
    <scope>NUCLEOTIDE SEQUENCE [LARGE SCALE GENOMIC DNA]</scope>
    <source>
        <strain evidence="6">ATCC BAA-149 / DSM 14245 / SRS30216</strain>
    </source>
</reference>
<dbReference type="SUPFAM" id="SSF51161">
    <property type="entry name" value="Trimeric LpxA-like enzymes"/>
    <property type="match status" value="1"/>
</dbReference>